<comment type="caution">
    <text evidence="2">The sequence shown here is derived from an EMBL/GenBank/DDBJ whole genome shotgun (WGS) entry which is preliminary data.</text>
</comment>
<dbReference type="Proteomes" id="UP001161390">
    <property type="component" value="Unassembled WGS sequence"/>
</dbReference>
<keyword evidence="3" id="KW-1185">Reference proteome</keyword>
<reference evidence="2" key="1">
    <citation type="journal article" date="2014" name="Int. J. Syst. Evol. Microbiol.">
        <title>Complete genome of a new Firmicutes species belonging to the dominant human colonic microbiota ('Ruminococcus bicirculans') reveals two chromosomes and a selective capacity to utilize plant glucans.</title>
        <authorList>
            <consortium name="NISC Comparative Sequencing Program"/>
            <person name="Wegmann U."/>
            <person name="Louis P."/>
            <person name="Goesmann A."/>
            <person name="Henrissat B."/>
            <person name="Duncan S.H."/>
            <person name="Flint H.J."/>
        </authorList>
    </citation>
    <scope>NUCLEOTIDE SEQUENCE</scope>
    <source>
        <strain evidence="2">NBRC 108216</strain>
    </source>
</reference>
<evidence type="ECO:0000256" key="1">
    <source>
        <dbReference type="SAM" id="MobiDB-lite"/>
    </source>
</evidence>
<feature type="region of interest" description="Disordered" evidence="1">
    <location>
        <begin position="147"/>
        <end position="179"/>
    </location>
</feature>
<dbReference type="EMBL" id="BSNJ01000002">
    <property type="protein sequence ID" value="GLQ20409.1"/>
    <property type="molecule type" value="Genomic_DNA"/>
</dbReference>
<dbReference type="RefSeq" id="WP_284370953.1">
    <property type="nucleotide sequence ID" value="NZ_BSNJ01000002.1"/>
</dbReference>
<reference evidence="2" key="2">
    <citation type="submission" date="2023-01" db="EMBL/GenBank/DDBJ databases">
        <title>Draft genome sequence of Algimonas porphyrae strain NBRC 108216.</title>
        <authorList>
            <person name="Sun Q."/>
            <person name="Mori K."/>
        </authorList>
    </citation>
    <scope>NUCLEOTIDE SEQUENCE</scope>
    <source>
        <strain evidence="2">NBRC 108216</strain>
    </source>
</reference>
<accession>A0ABQ5UZR9</accession>
<sequence length="179" mass="19264">MTDQTKNPLVTFLATKTGWSTALITGAVAVAGPIISYQLTYQKAFTDGKEAYADAIRAGTAKLDGRMVEIITEAERQAARDAALIAGEAAGYQRAQQQFTTTLETIYAQHADQIAGMSARTFTQEERDWRRIPVPVPTRLRLDAALAAREGGRRGPGLSEVGVGPETETDPADHTDAID</sequence>
<name>A0ABQ5UZR9_9PROT</name>
<protein>
    <submittedName>
        <fullName evidence="2">Uncharacterized protein</fullName>
    </submittedName>
</protein>
<gene>
    <name evidence="2" type="ORF">GCM10007854_13640</name>
</gene>
<proteinExistence type="predicted"/>
<evidence type="ECO:0000313" key="3">
    <source>
        <dbReference type="Proteomes" id="UP001161390"/>
    </source>
</evidence>
<evidence type="ECO:0000313" key="2">
    <source>
        <dbReference type="EMBL" id="GLQ20409.1"/>
    </source>
</evidence>
<organism evidence="2 3">
    <name type="scientific">Algimonas porphyrae</name>
    <dbReference type="NCBI Taxonomy" id="1128113"/>
    <lineage>
        <taxon>Bacteria</taxon>
        <taxon>Pseudomonadati</taxon>
        <taxon>Pseudomonadota</taxon>
        <taxon>Alphaproteobacteria</taxon>
        <taxon>Maricaulales</taxon>
        <taxon>Robiginitomaculaceae</taxon>
        <taxon>Algimonas</taxon>
    </lineage>
</organism>